<sequence length="37" mass="4457">MHTLIELVLELIGCLLDLLYARERYKKDKKGRKKRGR</sequence>
<accession>A0A075M067</accession>
<keyword evidence="2" id="KW-1185">Reference proteome</keyword>
<organism evidence="1 2">
    <name type="scientific">Bacillus phage Riley</name>
    <dbReference type="NCBI Taxonomy" id="1486662"/>
    <lineage>
        <taxon>Viruses</taxon>
        <taxon>Duplodnaviria</taxon>
        <taxon>Heunggongvirae</taxon>
        <taxon>Uroviricota</taxon>
        <taxon>Caudoviricetes</taxon>
        <taxon>Herelleviridae</taxon>
        <taxon>Bastillevirinae</taxon>
        <taxon>Bequatrovirus</taxon>
        <taxon>Bequatrovirus riley</taxon>
    </lineage>
</organism>
<dbReference type="EMBL" id="KJ489402">
    <property type="protein sequence ID" value="AIF71895.1"/>
    <property type="molecule type" value="Genomic_DNA"/>
</dbReference>
<reference evidence="1 2" key="2">
    <citation type="journal article" date="2016" name="Virology (Lond)">
        <title>Genomic characterization and comparison of seven Myoviridae bacteriophage infecting Bacillus thuringiensis.</title>
        <authorList>
            <person name="Sauder A.B."/>
            <person name="Quinn M.R."/>
            <person name="Brouillette A."/>
            <person name="Caruso S."/>
            <person name="Cresawn S."/>
            <person name="Erill I."/>
            <person name="Lewis L."/>
            <person name="Loesser-Casey K."/>
            <person name="Pate M."/>
            <person name="Scott C."/>
            <person name="Stockwell S."/>
            <person name="Temple L."/>
        </authorList>
    </citation>
    <scope>NUCLEOTIDE SEQUENCE [LARGE SCALE GENOMIC DNA]</scope>
</reference>
<dbReference type="KEGG" id="vg:20283006"/>
<evidence type="ECO:0000313" key="2">
    <source>
        <dbReference type="Proteomes" id="UP000028561"/>
    </source>
</evidence>
<dbReference type="GeneID" id="20283006"/>
<dbReference type="RefSeq" id="YP_009055784.1">
    <property type="nucleotide sequence ID" value="NC_024788.1"/>
</dbReference>
<dbReference type="Proteomes" id="UP000028561">
    <property type="component" value="Segment"/>
</dbReference>
<reference evidence="2" key="1">
    <citation type="submission" date="2014-09" db="EMBL/GenBank/DDBJ databases">
        <title>Genomic characterization and comparison of seven Myoviridae bacteriophage infecting Bacillus thuringiensis.</title>
        <authorList>
            <person name="Sauder A.B."/>
            <person name="McKenzie Q.R."/>
            <person name="Temple L.M."/>
            <person name="Alexis B.K."/>
            <person name="Al-Atrache Z."/>
            <person name="Lewis L.O."/>
            <person name="Loesser-Casey K.E."/>
            <person name="Mitchell K.J."/>
        </authorList>
    </citation>
    <scope>NUCLEOTIDE SEQUENCE [LARGE SCALE GENOMIC DNA]</scope>
</reference>
<evidence type="ECO:0000313" key="1">
    <source>
        <dbReference type="EMBL" id="AIF71895.1"/>
    </source>
</evidence>
<name>A0A075M067_9CAUD</name>
<protein>
    <submittedName>
        <fullName evidence="1">Uncharacterized protein</fullName>
    </submittedName>
</protein>
<proteinExistence type="predicted"/>